<comment type="caution">
    <text evidence="7">The sequence shown here is derived from an EMBL/GenBank/DDBJ whole genome shotgun (WGS) entry which is preliminary data.</text>
</comment>
<dbReference type="Gene3D" id="2.40.50.140">
    <property type="entry name" value="Nucleic acid-binding proteins"/>
    <property type="match status" value="1"/>
</dbReference>
<evidence type="ECO:0000313" key="7">
    <source>
        <dbReference type="EMBL" id="KZL89826.1"/>
    </source>
</evidence>
<protein>
    <recommendedName>
        <fullName evidence="6">NfeD-like C-terminal domain-containing protein</fullName>
    </recommendedName>
</protein>
<dbReference type="SUPFAM" id="SSF141322">
    <property type="entry name" value="NfeD domain-like"/>
    <property type="match status" value="1"/>
</dbReference>
<dbReference type="RefSeq" id="WP_066628124.1">
    <property type="nucleotide sequence ID" value="NZ_FQXL01000033.1"/>
</dbReference>
<evidence type="ECO:0000256" key="1">
    <source>
        <dbReference type="ARBA" id="ARBA00004141"/>
    </source>
</evidence>
<proteinExistence type="predicted"/>
<name>A0A161X6W3_9CLOT</name>
<dbReference type="InterPro" id="IPR052165">
    <property type="entry name" value="Membrane_assoc_protease"/>
</dbReference>
<dbReference type="OrthoDB" id="1726749at2"/>
<feature type="transmembrane region" description="Helical" evidence="5">
    <location>
        <begin position="42"/>
        <end position="69"/>
    </location>
</feature>
<dbReference type="InterPro" id="IPR012340">
    <property type="entry name" value="NA-bd_OB-fold"/>
</dbReference>
<sequence>MTGSLILWIIIGLVALGIDIATSAFLFVWFTLGAIAAGVAQIFGYSFIVQLIIFIIVSGLLVILVYPIVKKSIKNSVKPTLTREKTYIGRVVVVDEDIIEKRLIKVDGVYWSVVEKGEVLEKGDKAEIVGIEGNKIIIKKI</sequence>
<feature type="transmembrane region" description="Helical" evidence="5">
    <location>
        <begin position="7"/>
        <end position="30"/>
    </location>
</feature>
<keyword evidence="4 5" id="KW-0472">Membrane</keyword>
<evidence type="ECO:0000259" key="6">
    <source>
        <dbReference type="Pfam" id="PF01957"/>
    </source>
</evidence>
<keyword evidence="2 5" id="KW-0812">Transmembrane</keyword>
<feature type="domain" description="NfeD-like C-terminal" evidence="6">
    <location>
        <begin position="85"/>
        <end position="140"/>
    </location>
</feature>
<evidence type="ECO:0000256" key="5">
    <source>
        <dbReference type="SAM" id="Phobius"/>
    </source>
</evidence>
<dbReference type="PATRIC" id="fig|1121326.3.peg.4897"/>
<evidence type="ECO:0000313" key="8">
    <source>
        <dbReference type="Proteomes" id="UP000076603"/>
    </source>
</evidence>
<evidence type="ECO:0000256" key="3">
    <source>
        <dbReference type="ARBA" id="ARBA00022989"/>
    </source>
</evidence>
<evidence type="ECO:0000256" key="4">
    <source>
        <dbReference type="ARBA" id="ARBA00023136"/>
    </source>
</evidence>
<keyword evidence="3 5" id="KW-1133">Transmembrane helix</keyword>
<dbReference type="GO" id="GO:0005886">
    <property type="term" value="C:plasma membrane"/>
    <property type="evidence" value="ECO:0007669"/>
    <property type="project" value="TreeGrafter"/>
</dbReference>
<dbReference type="InterPro" id="IPR002810">
    <property type="entry name" value="NfeD-like_C"/>
</dbReference>
<reference evidence="7 8" key="1">
    <citation type="submission" date="2016-04" db="EMBL/GenBank/DDBJ databases">
        <title>Genome sequence of Clostridium magnum DSM 2767.</title>
        <authorList>
            <person name="Poehlein A."/>
            <person name="Uhlig R."/>
            <person name="Fischer R."/>
            <person name="Bahl H."/>
            <person name="Daniel R."/>
        </authorList>
    </citation>
    <scope>NUCLEOTIDE SEQUENCE [LARGE SCALE GENOMIC DNA]</scope>
    <source>
        <strain evidence="7 8">DSM 2767</strain>
    </source>
</reference>
<dbReference type="EMBL" id="LWAE01000007">
    <property type="protein sequence ID" value="KZL89826.1"/>
    <property type="molecule type" value="Genomic_DNA"/>
</dbReference>
<dbReference type="STRING" id="1121326.CLMAG_48360"/>
<organism evidence="7 8">
    <name type="scientific">Clostridium magnum DSM 2767</name>
    <dbReference type="NCBI Taxonomy" id="1121326"/>
    <lineage>
        <taxon>Bacteria</taxon>
        <taxon>Bacillati</taxon>
        <taxon>Bacillota</taxon>
        <taxon>Clostridia</taxon>
        <taxon>Eubacteriales</taxon>
        <taxon>Clostridiaceae</taxon>
        <taxon>Clostridium</taxon>
    </lineage>
</organism>
<dbReference type="AlphaFoldDB" id="A0A161X6W3"/>
<accession>A0A161X6W3</accession>
<evidence type="ECO:0000256" key="2">
    <source>
        <dbReference type="ARBA" id="ARBA00022692"/>
    </source>
</evidence>
<dbReference type="Proteomes" id="UP000076603">
    <property type="component" value="Unassembled WGS sequence"/>
</dbReference>
<keyword evidence="8" id="KW-1185">Reference proteome</keyword>
<dbReference type="PANTHER" id="PTHR33507">
    <property type="entry name" value="INNER MEMBRANE PROTEIN YBBJ"/>
    <property type="match status" value="1"/>
</dbReference>
<dbReference type="PANTHER" id="PTHR33507:SF3">
    <property type="entry name" value="INNER MEMBRANE PROTEIN YBBJ"/>
    <property type="match status" value="1"/>
</dbReference>
<comment type="subcellular location">
    <subcellularLocation>
        <location evidence="1">Membrane</location>
        <topology evidence="1">Multi-pass membrane protein</topology>
    </subcellularLocation>
</comment>
<gene>
    <name evidence="7" type="ORF">CLMAG_48360</name>
</gene>
<dbReference type="Pfam" id="PF01957">
    <property type="entry name" value="NfeD"/>
    <property type="match status" value="1"/>
</dbReference>